<feature type="transmembrane region" description="Helical" evidence="1">
    <location>
        <begin position="154"/>
        <end position="175"/>
    </location>
</feature>
<organism evidence="2">
    <name type="scientific">Cacopsylla melanoneura</name>
    <dbReference type="NCBI Taxonomy" id="428564"/>
    <lineage>
        <taxon>Eukaryota</taxon>
        <taxon>Metazoa</taxon>
        <taxon>Ecdysozoa</taxon>
        <taxon>Arthropoda</taxon>
        <taxon>Hexapoda</taxon>
        <taxon>Insecta</taxon>
        <taxon>Pterygota</taxon>
        <taxon>Neoptera</taxon>
        <taxon>Paraneoptera</taxon>
        <taxon>Hemiptera</taxon>
        <taxon>Sternorrhyncha</taxon>
        <taxon>Psylloidea</taxon>
        <taxon>Psyllidae</taxon>
        <taxon>Psyllinae</taxon>
        <taxon>Cacopsylla</taxon>
    </lineage>
</organism>
<name>A0A8D8X8G8_9HEMI</name>
<feature type="transmembrane region" description="Helical" evidence="1">
    <location>
        <begin position="181"/>
        <end position="199"/>
    </location>
</feature>
<evidence type="ECO:0000313" key="2">
    <source>
        <dbReference type="EMBL" id="CAG6687823.1"/>
    </source>
</evidence>
<reference evidence="2" key="1">
    <citation type="submission" date="2021-05" db="EMBL/GenBank/DDBJ databases">
        <authorList>
            <person name="Alioto T."/>
            <person name="Alioto T."/>
            <person name="Gomez Garrido J."/>
        </authorList>
    </citation>
    <scope>NUCLEOTIDE SEQUENCE</scope>
</reference>
<sequence>MLLEGGGELTGTSREWLDILYLGRLILFNRLSASEPLSKLQLFKSFNLSERRDISSEMNSFSPGKKQDMSEHLLSCLKSSITLSRGILTPALALLVSGDRIRSPSSVSTQISWVIILGTLRVSEAELDVPATSIVLLAELIVVFPFDSDLSSDLVLFVLFTVLVDFISLLVVDAFMLSSLFLPSLLIVLVFSLVTSVDSDSNRFTLIVRKLVAASVGAIALLVAVRVSSEIF</sequence>
<proteinExistence type="predicted"/>
<keyword evidence="1" id="KW-0472">Membrane</keyword>
<evidence type="ECO:0000256" key="1">
    <source>
        <dbReference type="SAM" id="Phobius"/>
    </source>
</evidence>
<keyword evidence="1" id="KW-0812">Transmembrane</keyword>
<dbReference type="EMBL" id="HBUF01283516">
    <property type="protein sequence ID" value="CAG6687823.1"/>
    <property type="molecule type" value="Transcribed_RNA"/>
</dbReference>
<accession>A0A8D8X8G8</accession>
<dbReference type="AlphaFoldDB" id="A0A8D8X8G8"/>
<feature type="transmembrane region" description="Helical" evidence="1">
    <location>
        <begin position="211"/>
        <end position="229"/>
    </location>
</feature>
<keyword evidence="1" id="KW-1133">Transmembrane helix</keyword>
<protein>
    <submittedName>
        <fullName evidence="2">Uncharacterized protein</fullName>
    </submittedName>
</protein>